<dbReference type="Proteomes" id="UP000219799">
    <property type="component" value="Chromosome 3"/>
</dbReference>
<gene>
    <name evidence="1" type="primary">PmlGA01_030012800</name>
    <name evidence="1" type="ORF">PMLGA01_030012800</name>
</gene>
<sequence>MFVPSEGKKEEDSINEPLEININNIANKLANILYITNVSMRENFELRNNLPYAKFINDMKSYCVNLIQSINNLSSTFYNLSCLPVHTIPRNPYNNVQDVNTITNNISVDDSVDKIKENKNLLSTFHAKYKKSEDFKTIVKRIEIFNDHVFSALNNLEHIKIPGKYEQAIIFGNVLSERLKNKQKDYEHLELYIAKINYGLF</sequence>
<evidence type="ECO:0000313" key="2">
    <source>
        <dbReference type="Proteomes" id="UP000219799"/>
    </source>
</evidence>
<protein>
    <submittedName>
        <fullName evidence="1">Uncharacterized protein</fullName>
    </submittedName>
</protein>
<dbReference type="EMBL" id="LT594491">
    <property type="protein sequence ID" value="SBT70395.1"/>
    <property type="molecule type" value="Genomic_DNA"/>
</dbReference>
<dbReference type="VEuPathDB" id="PlasmoDB:PmUG01_03021100"/>
<evidence type="ECO:0000313" key="1">
    <source>
        <dbReference type="EMBL" id="SBT70395.1"/>
    </source>
</evidence>
<accession>A0A1C3KA25</accession>
<dbReference type="AlphaFoldDB" id="A0A1C3KA25"/>
<reference evidence="1 2" key="1">
    <citation type="submission" date="2016-06" db="EMBL/GenBank/DDBJ databases">
        <authorList>
            <consortium name="Pathogen Informatics"/>
        </authorList>
    </citation>
    <scope>NUCLEOTIDE SEQUENCE [LARGE SCALE GENOMIC DNA]</scope>
    <source>
        <strain evidence="1">PmlGA01</strain>
    </source>
</reference>
<organism evidence="1 2">
    <name type="scientific">Plasmodium malariae</name>
    <dbReference type="NCBI Taxonomy" id="5858"/>
    <lineage>
        <taxon>Eukaryota</taxon>
        <taxon>Sar</taxon>
        <taxon>Alveolata</taxon>
        <taxon>Apicomplexa</taxon>
        <taxon>Aconoidasida</taxon>
        <taxon>Haemosporida</taxon>
        <taxon>Plasmodiidae</taxon>
        <taxon>Plasmodium</taxon>
        <taxon>Plasmodium (Plasmodium)</taxon>
    </lineage>
</organism>
<name>A0A1C3KA25_PLAMA</name>
<proteinExistence type="predicted"/>